<dbReference type="InterPro" id="IPR009072">
    <property type="entry name" value="Histone-fold"/>
</dbReference>
<dbReference type="InterPro" id="IPR045144">
    <property type="entry name" value="TAF4"/>
</dbReference>
<evidence type="ECO:0000256" key="4">
    <source>
        <dbReference type="ARBA" id="ARBA00023163"/>
    </source>
</evidence>
<evidence type="ECO:0000313" key="9">
    <source>
        <dbReference type="RefSeq" id="XP_020104212.1"/>
    </source>
</evidence>
<proteinExistence type="inferred from homology"/>
<dbReference type="Proteomes" id="UP000515123">
    <property type="component" value="Linkage group 15"/>
</dbReference>
<feature type="compositionally biased region" description="Low complexity" evidence="6">
    <location>
        <begin position="18"/>
        <end position="30"/>
    </location>
</feature>
<dbReference type="PANTHER" id="PTHR15138">
    <property type="entry name" value="TRANSCRIPTION INITIATION FACTOR TFIID SUBUNIT 4"/>
    <property type="match status" value="1"/>
</dbReference>
<dbReference type="GO" id="GO:0016251">
    <property type="term" value="F:RNA polymerase II general transcription initiation factor activity"/>
    <property type="evidence" value="ECO:0007669"/>
    <property type="project" value="TreeGrafter"/>
</dbReference>
<dbReference type="GeneID" id="109721173"/>
<dbReference type="GO" id="GO:0003677">
    <property type="term" value="F:DNA binding"/>
    <property type="evidence" value="ECO:0007669"/>
    <property type="project" value="TreeGrafter"/>
</dbReference>
<dbReference type="GO" id="GO:0046982">
    <property type="term" value="F:protein heterodimerization activity"/>
    <property type="evidence" value="ECO:0007669"/>
    <property type="project" value="InterPro"/>
</dbReference>
<gene>
    <name evidence="9" type="primary">LOC109721173</name>
</gene>
<evidence type="ECO:0000259" key="7">
    <source>
        <dbReference type="Pfam" id="PF05236"/>
    </source>
</evidence>
<comment type="subcellular location">
    <subcellularLocation>
        <location evidence="1">Nucleus</location>
    </subcellularLocation>
</comment>
<protein>
    <submittedName>
        <fullName evidence="9">Transcription initiation factor TFIID subunit 4b-like</fullName>
    </submittedName>
</protein>
<evidence type="ECO:0000256" key="3">
    <source>
        <dbReference type="ARBA" id="ARBA00023015"/>
    </source>
</evidence>
<evidence type="ECO:0000313" key="8">
    <source>
        <dbReference type="Proteomes" id="UP000515123"/>
    </source>
</evidence>
<evidence type="ECO:0000256" key="1">
    <source>
        <dbReference type="ARBA" id="ARBA00004123"/>
    </source>
</evidence>
<dbReference type="GO" id="GO:0006367">
    <property type="term" value="P:transcription initiation at RNA polymerase II promoter"/>
    <property type="evidence" value="ECO:0007669"/>
    <property type="project" value="TreeGrafter"/>
</dbReference>
<dbReference type="Pfam" id="PF05236">
    <property type="entry name" value="TAF4"/>
    <property type="match status" value="1"/>
</dbReference>
<dbReference type="PANTHER" id="PTHR15138:SF14">
    <property type="entry name" value="TRANSCRIPTION INITIATION FACTOR TFIID SUBUNIT 4"/>
    <property type="match status" value="1"/>
</dbReference>
<reference evidence="9" key="2">
    <citation type="submission" date="2025-08" db="UniProtKB">
        <authorList>
            <consortium name="RefSeq"/>
        </authorList>
    </citation>
    <scope>IDENTIFICATION</scope>
    <source>
        <tissue evidence="9">Leaf</tissue>
    </source>
</reference>
<keyword evidence="4" id="KW-0804">Transcription</keyword>
<accession>A0A6P5G8T7</accession>
<dbReference type="CDD" id="cd08045">
    <property type="entry name" value="HFD_TAF4"/>
    <property type="match status" value="1"/>
</dbReference>
<name>A0A6P5G8T7_ANACO</name>
<keyword evidence="5" id="KW-0539">Nucleus</keyword>
<keyword evidence="3" id="KW-0805">Transcription regulation</keyword>
<feature type="domain" description="Transcription initiation factor TFIID component TAF4 C-terminal" evidence="7">
    <location>
        <begin position="52"/>
        <end position="184"/>
    </location>
</feature>
<dbReference type="AlphaFoldDB" id="A0A6P5G8T7"/>
<evidence type="ECO:0000256" key="5">
    <source>
        <dbReference type="ARBA" id="ARBA00023242"/>
    </source>
</evidence>
<reference evidence="8" key="1">
    <citation type="journal article" date="2015" name="Nat. Genet.">
        <title>The pineapple genome and the evolution of CAM photosynthesis.</title>
        <authorList>
            <person name="Ming R."/>
            <person name="VanBuren R."/>
            <person name="Wai C.M."/>
            <person name="Tang H."/>
            <person name="Schatz M.C."/>
            <person name="Bowers J.E."/>
            <person name="Lyons E."/>
            <person name="Wang M.L."/>
            <person name="Chen J."/>
            <person name="Biggers E."/>
            <person name="Zhang J."/>
            <person name="Huang L."/>
            <person name="Zhang L."/>
            <person name="Miao W."/>
            <person name="Zhang J."/>
            <person name="Ye Z."/>
            <person name="Miao C."/>
            <person name="Lin Z."/>
            <person name="Wang H."/>
            <person name="Zhou H."/>
            <person name="Yim W.C."/>
            <person name="Priest H.D."/>
            <person name="Zheng C."/>
            <person name="Woodhouse M."/>
            <person name="Edger P.P."/>
            <person name="Guyot R."/>
            <person name="Guo H.B."/>
            <person name="Guo H."/>
            <person name="Zheng G."/>
            <person name="Singh R."/>
            <person name="Sharma A."/>
            <person name="Min X."/>
            <person name="Zheng Y."/>
            <person name="Lee H."/>
            <person name="Gurtowski J."/>
            <person name="Sedlazeck F.J."/>
            <person name="Harkess A."/>
            <person name="McKain M.R."/>
            <person name="Liao Z."/>
            <person name="Fang J."/>
            <person name="Liu J."/>
            <person name="Zhang X."/>
            <person name="Zhang Q."/>
            <person name="Hu W."/>
            <person name="Qin Y."/>
            <person name="Wang K."/>
            <person name="Chen L.Y."/>
            <person name="Shirley N."/>
            <person name="Lin Y.R."/>
            <person name="Liu L.Y."/>
            <person name="Hernandez A.G."/>
            <person name="Wright C.L."/>
            <person name="Bulone V."/>
            <person name="Tuskan G.A."/>
            <person name="Heath K."/>
            <person name="Zee F."/>
            <person name="Moore P.H."/>
            <person name="Sunkar R."/>
            <person name="Leebens-Mack J.H."/>
            <person name="Mockler T."/>
            <person name="Bennetzen J.L."/>
            <person name="Freeling M."/>
            <person name="Sankoff D."/>
            <person name="Paterson A.H."/>
            <person name="Zhu X."/>
            <person name="Yang X."/>
            <person name="Smith J.A."/>
            <person name="Cushman J.C."/>
            <person name="Paull R.E."/>
            <person name="Yu Q."/>
        </authorList>
    </citation>
    <scope>NUCLEOTIDE SEQUENCE [LARGE SCALE GENOMIC DNA]</scope>
    <source>
        <strain evidence="8">cv. F153</strain>
    </source>
</reference>
<dbReference type="OrthoDB" id="21060at2759"/>
<feature type="region of interest" description="Disordered" evidence="6">
    <location>
        <begin position="18"/>
        <end position="42"/>
    </location>
</feature>
<organism evidence="8 9">
    <name type="scientific">Ananas comosus</name>
    <name type="common">Pineapple</name>
    <name type="synonym">Ananas ananas</name>
    <dbReference type="NCBI Taxonomy" id="4615"/>
    <lineage>
        <taxon>Eukaryota</taxon>
        <taxon>Viridiplantae</taxon>
        <taxon>Streptophyta</taxon>
        <taxon>Embryophyta</taxon>
        <taxon>Tracheophyta</taxon>
        <taxon>Spermatophyta</taxon>
        <taxon>Magnoliopsida</taxon>
        <taxon>Liliopsida</taxon>
        <taxon>Poales</taxon>
        <taxon>Bromeliaceae</taxon>
        <taxon>Bromelioideae</taxon>
        <taxon>Ananas</taxon>
    </lineage>
</organism>
<evidence type="ECO:0000256" key="6">
    <source>
        <dbReference type="SAM" id="MobiDB-lite"/>
    </source>
</evidence>
<dbReference type="InterPro" id="IPR007900">
    <property type="entry name" value="TAF4_C"/>
</dbReference>
<sequence>MGCGVLVSREIIGTAASTSAAGADGSDASSQNILGPQRKKHRTSGDFLGQNIAAATTINLTEEEKLLLSRLQEGAQSSEATRNVVQEEEELFLNKGPLRQKLADIMSKYGLTNISSEAERCLSLGAEEYLRRLLNGAIEIAKQRVDLEKASHQIVTAPDIQNKIVSIDQKAQELLPQRNKNEEKVNNWRTAGNVAERAAVDGDYLASNWQLMSEQTQQKHEGLIKDFTSQAGQPNLEETFHITLDDLITALESEPDESKNLWIRGLCERRRQSSKKQ</sequence>
<comment type="similarity">
    <text evidence="2">Belongs to the TAF4 family.</text>
</comment>
<evidence type="ECO:0000256" key="2">
    <source>
        <dbReference type="ARBA" id="ARBA00006178"/>
    </source>
</evidence>
<dbReference type="GO" id="GO:0005669">
    <property type="term" value="C:transcription factor TFIID complex"/>
    <property type="evidence" value="ECO:0007669"/>
    <property type="project" value="InterPro"/>
</dbReference>
<dbReference type="Gene3D" id="1.10.20.10">
    <property type="entry name" value="Histone, subunit A"/>
    <property type="match status" value="1"/>
</dbReference>
<dbReference type="RefSeq" id="XP_020104212.1">
    <property type="nucleotide sequence ID" value="XM_020248623.1"/>
</dbReference>
<keyword evidence="8" id="KW-1185">Reference proteome</keyword>